<evidence type="ECO:0000256" key="2">
    <source>
        <dbReference type="ARBA" id="ARBA00004613"/>
    </source>
</evidence>
<proteinExistence type="predicted"/>
<sequence length="1402" mass="148663">MEKFDPLSIFVQSEVEPLLANKGVSTIDGLSRAGLVEMAKTKGLDVVIDRINVNAVSQVAASGLSVTNVDDYLHRANHLDEYLAQEPHALNRLTKGLQTVDGNWRGELKPLTTSMIYDAAAAYDPITSTTISAAGSTLLKRLGVAGTLIGLGLAAGEAAAQDARGDRKAAIRTMEDWAMDAAASGVGSMIGGALAGLALGALAAAGVTVGAPLTLAAMLAGGMIGGVAGAEAGMSLLDRIRGMFDTAKKTVSPLVLDLDRDGIDTLSVRDTARIHFDHDANGFAERTGWISRSDAFLVRDLDGNGRIDSGRELFGNHTRLSNGATAGNGFIALAELDLNRDGVIDLEEAAHARLLLWRDANSNGITDDGELLTLAEAGVASLLVNYTHSNRVDASGNAHRQLGFFVAADGAKVAMNDVWFAADLALTVNQQPLELSEAILALPEIAGMGGVPSLRQAMARDDSGQLQRLVEEWVAADATARPSLMENLIFHWAGVQDADPASRWSASNGLGDSRRLLALERWLGESFKQASSNSQDPRPDASGFLRQAFELLAFSLERELLLQTDYARLLNRPDLILWDTTQQTFAVDQRALLDLLADRHAALWADSPYAAMRDLWQLGQALRELGAGGKVLVDALQAEATARGDRFGQLLNSTFNTSEATILNVQRDASRWTYLEEGIAHVAILGGEQSEVLSAGAGNDELYGGAGNDRLFGNHGDDILHGGSGDDHLEGGAGDDTLHGGTGNDYLEGGTGRDTYRFHLGDGQDRIYNYDGGRTAASLLDEDYDQLVLGEGLSAATTRISRQGDHLTLSWASGDSVTIQYYFASPTYRMPIQFAEGVTWRMQDIASQLNYIGTDASETMTGVAGYTNRIDGRGGNDTIRGGDLADVLSGGDGNDSLYGGAGDDTLHGGTGNDYLEGGTGRDIYRFHLGDGQDRIYNYDGGRPAASLLDEDYDQLVLGEGLSAAETRTSRQGEHLTLSWASGDSVTIQYYFASPTYRMPIQFAEGVTWRMQDIASQLNYIGNDASETMTGVTGYSNRIDGRGGNDTIRGGDLADVLSGGDGNDSLYGGAGDDTLHGGTGNDYLEGGTGRDTYRFHLGDGQDRIYNDDGGRTAASLLDEDYDQLVLGEGLSAAETRTSRQGEHLTLSWASGDSVTIQYYFASPTYRMPIQFAEGVTWRMQDIASQLNYIGNDASETMTGVTGYTNRIHGRGGADTLRGGALADVLSGDDGNDVLDGGAGDDILMGGTGNDQLYGGVGNDLFLFRPGDGADVISYSDSLEMRGNDVDTLLLGRGLNAADTMLSRQGLDLQLSWGGADAITVRRFFAAGETLVDRIVFADGAVWSQSAVSQALTGVEGTVSSAALALSEESEDETLAALLMRVSSQGLDPSAWMNTATAAPVLMA</sequence>
<evidence type="ECO:0000256" key="6">
    <source>
        <dbReference type="ARBA" id="ARBA00022837"/>
    </source>
</evidence>
<dbReference type="EMBL" id="CP104562">
    <property type="protein sequence ID" value="UXH78839.1"/>
    <property type="molecule type" value="Genomic_DNA"/>
</dbReference>
<keyword evidence="7" id="KW-0843">Virulence</keyword>
<gene>
    <name evidence="10" type="ORF">N4261_02545</name>
</gene>
<dbReference type="PROSITE" id="PS00330">
    <property type="entry name" value="HEMOLYSIN_CALCIUM"/>
    <property type="match status" value="9"/>
</dbReference>
<evidence type="ECO:0000256" key="1">
    <source>
        <dbReference type="ARBA" id="ARBA00004370"/>
    </source>
</evidence>
<evidence type="ECO:0000313" key="11">
    <source>
        <dbReference type="Proteomes" id="UP001064933"/>
    </source>
</evidence>
<dbReference type="InterPro" id="IPR010566">
    <property type="entry name" value="Haemolys_ca-bd"/>
</dbReference>
<dbReference type="InterPro" id="IPR001343">
    <property type="entry name" value="Hemolysn_Ca-bd"/>
</dbReference>
<evidence type="ECO:0000259" key="9">
    <source>
        <dbReference type="Pfam" id="PF06594"/>
    </source>
</evidence>
<dbReference type="InterPro" id="IPR018511">
    <property type="entry name" value="Hemolysin-typ_Ca-bd_CS"/>
</dbReference>
<feature type="domain" description="Haemolysin-type calcium binding-related" evidence="9">
    <location>
        <begin position="1312"/>
        <end position="1344"/>
    </location>
</feature>
<dbReference type="SUPFAM" id="SSF51120">
    <property type="entry name" value="beta-Roll"/>
    <property type="match status" value="4"/>
</dbReference>
<dbReference type="RefSeq" id="WP_261758670.1">
    <property type="nucleotide sequence ID" value="NZ_CP104562.2"/>
</dbReference>
<organism evidence="10 11">
    <name type="scientific">Roseateles amylovorans</name>
    <dbReference type="NCBI Taxonomy" id="2978473"/>
    <lineage>
        <taxon>Bacteria</taxon>
        <taxon>Pseudomonadati</taxon>
        <taxon>Pseudomonadota</taxon>
        <taxon>Betaproteobacteria</taxon>
        <taxon>Burkholderiales</taxon>
        <taxon>Sphaerotilaceae</taxon>
        <taxon>Roseateles</taxon>
    </lineage>
</organism>
<dbReference type="PANTHER" id="PTHR38340">
    <property type="entry name" value="S-LAYER PROTEIN"/>
    <property type="match status" value="1"/>
</dbReference>
<evidence type="ECO:0000256" key="4">
    <source>
        <dbReference type="ARBA" id="ARBA00022656"/>
    </source>
</evidence>
<dbReference type="InterPro" id="IPR003995">
    <property type="entry name" value="RTX_toxin_determinant-A"/>
</dbReference>
<dbReference type="Pfam" id="PF00353">
    <property type="entry name" value="HemolysinCabind"/>
    <property type="match status" value="8"/>
</dbReference>
<reference evidence="10" key="1">
    <citation type="submission" date="2022-10" db="EMBL/GenBank/DDBJ databases">
        <title>Characterization and whole genome sequencing of a new Roseateles species, isolated from fresh water.</title>
        <authorList>
            <person name="Guliayeva D.Y."/>
            <person name="Akhremchuk A.E."/>
            <person name="Sikolenko M.A."/>
            <person name="Valentovich L.N."/>
            <person name="Sidarenka A.V."/>
        </authorList>
    </citation>
    <scope>NUCLEOTIDE SEQUENCE</scope>
    <source>
        <strain evidence="10">BIM B-1768</strain>
    </source>
</reference>
<dbReference type="PRINTS" id="PR01488">
    <property type="entry name" value="RTXTOXINA"/>
</dbReference>
<evidence type="ECO:0000313" key="10">
    <source>
        <dbReference type="EMBL" id="UXH78839.1"/>
    </source>
</evidence>
<evidence type="ECO:0000256" key="7">
    <source>
        <dbReference type="ARBA" id="ARBA00023026"/>
    </source>
</evidence>
<keyword evidence="3" id="KW-0964">Secreted</keyword>
<evidence type="ECO:0000256" key="8">
    <source>
        <dbReference type="ARBA" id="ARBA00023136"/>
    </source>
</evidence>
<accession>A0ABY6B0C0</accession>
<keyword evidence="4" id="KW-0800">Toxin</keyword>
<keyword evidence="6" id="KW-0106">Calcium</keyword>
<dbReference type="InterPro" id="IPR011049">
    <property type="entry name" value="Serralysin-like_metalloprot_C"/>
</dbReference>
<evidence type="ECO:0000256" key="3">
    <source>
        <dbReference type="ARBA" id="ARBA00022525"/>
    </source>
</evidence>
<comment type="subcellular location">
    <subcellularLocation>
        <location evidence="1">Membrane</location>
    </subcellularLocation>
    <subcellularLocation>
        <location evidence="2">Secreted</location>
    </subcellularLocation>
</comment>
<dbReference type="PRINTS" id="PR00313">
    <property type="entry name" value="CABNDNGRPT"/>
</dbReference>
<name>A0ABY6B0C0_9BURK</name>
<evidence type="ECO:0000256" key="5">
    <source>
        <dbReference type="ARBA" id="ARBA00022737"/>
    </source>
</evidence>
<dbReference type="PANTHER" id="PTHR38340:SF1">
    <property type="entry name" value="S-LAYER PROTEIN"/>
    <property type="match status" value="1"/>
</dbReference>
<dbReference type="Gene3D" id="2.150.10.10">
    <property type="entry name" value="Serralysin-like metalloprotease, C-terminal"/>
    <property type="match status" value="4"/>
</dbReference>
<dbReference type="Pfam" id="PF06594">
    <property type="entry name" value="HCBP_related"/>
    <property type="match status" value="1"/>
</dbReference>
<dbReference type="Proteomes" id="UP001064933">
    <property type="component" value="Chromosome"/>
</dbReference>
<keyword evidence="8" id="KW-0472">Membrane</keyword>
<keyword evidence="11" id="KW-1185">Reference proteome</keyword>
<protein>
    <recommendedName>
        <fullName evidence="9">Haemolysin-type calcium binding-related domain-containing protein</fullName>
    </recommendedName>
</protein>
<dbReference type="InterPro" id="IPR050557">
    <property type="entry name" value="RTX_toxin/Mannuronan_C5-epim"/>
</dbReference>
<keyword evidence="5" id="KW-0677">Repeat</keyword>